<keyword evidence="1" id="KW-0472">Membrane</keyword>
<keyword evidence="1" id="KW-0812">Transmembrane</keyword>
<evidence type="ECO:0008006" key="4">
    <source>
        <dbReference type="Google" id="ProtNLM"/>
    </source>
</evidence>
<evidence type="ECO:0000313" key="2">
    <source>
        <dbReference type="EMBL" id="KXK09443.1"/>
    </source>
</evidence>
<feature type="transmembrane region" description="Helical" evidence="1">
    <location>
        <begin position="7"/>
        <end position="28"/>
    </location>
</feature>
<dbReference type="PANTHER" id="PTHR37308:SF1">
    <property type="entry name" value="POLYPRENYL-PHOSPHATE TRANSPORTER"/>
    <property type="match status" value="1"/>
</dbReference>
<feature type="transmembrane region" description="Helical" evidence="1">
    <location>
        <begin position="34"/>
        <end position="53"/>
    </location>
</feature>
<evidence type="ECO:0000313" key="3">
    <source>
        <dbReference type="Proteomes" id="UP000070449"/>
    </source>
</evidence>
<feature type="transmembrane region" description="Helical" evidence="1">
    <location>
        <begin position="178"/>
        <end position="197"/>
    </location>
</feature>
<feature type="transmembrane region" description="Helical" evidence="1">
    <location>
        <begin position="73"/>
        <end position="95"/>
    </location>
</feature>
<comment type="caution">
    <text evidence="2">The sequence shown here is derived from an EMBL/GenBank/DDBJ whole genome shotgun (WGS) entry which is preliminary data.</text>
</comment>
<feature type="transmembrane region" description="Helical" evidence="1">
    <location>
        <begin position="101"/>
        <end position="121"/>
    </location>
</feature>
<dbReference type="Proteomes" id="UP000070449">
    <property type="component" value="Unassembled WGS sequence"/>
</dbReference>
<evidence type="ECO:0000256" key="1">
    <source>
        <dbReference type="SAM" id="Phobius"/>
    </source>
</evidence>
<feature type="transmembrane region" description="Helical" evidence="1">
    <location>
        <begin position="152"/>
        <end position="171"/>
    </location>
</feature>
<feature type="transmembrane region" description="Helical" evidence="1">
    <location>
        <begin position="128"/>
        <end position="146"/>
    </location>
</feature>
<reference evidence="2 3" key="1">
    <citation type="submission" date="2015-02" db="EMBL/GenBank/DDBJ databases">
        <title>Improved understanding of the partial-nitritation anammox process through 23 genomes representing the majority of the microbial community.</title>
        <authorList>
            <person name="Speth D.R."/>
            <person name="In T Zandt M."/>
            <person name="Guerrero Cruz S."/>
            <person name="Jetten M.S."/>
            <person name="Dutilh B.E."/>
        </authorList>
    </citation>
    <scope>NUCLEOTIDE SEQUENCE [LARGE SCALE GENOMIC DNA]</scope>
    <source>
        <strain evidence="2">OLB21</strain>
    </source>
</reference>
<feature type="transmembrane region" description="Helical" evidence="1">
    <location>
        <begin position="209"/>
        <end position="231"/>
    </location>
</feature>
<keyword evidence="1" id="KW-1133">Transmembrane helix</keyword>
<proteinExistence type="predicted"/>
<dbReference type="STRING" id="1617427.UZ20_WS6002000492"/>
<gene>
    <name evidence="2" type="ORF">UZ20_WS6002000492</name>
</gene>
<dbReference type="AlphaFoldDB" id="A0A136KJI6"/>
<feature type="transmembrane region" description="Helical" evidence="1">
    <location>
        <begin position="238"/>
        <end position="256"/>
    </location>
</feature>
<dbReference type="InterPro" id="IPR007163">
    <property type="entry name" value="VCA0040-like"/>
</dbReference>
<dbReference type="EMBL" id="JYPD01000017">
    <property type="protein sequence ID" value="KXK09443.1"/>
    <property type="molecule type" value="Genomic_DNA"/>
</dbReference>
<organism evidence="2 3">
    <name type="scientific">candidate division WS6 bacterium OLB21</name>
    <dbReference type="NCBI Taxonomy" id="1617427"/>
    <lineage>
        <taxon>Bacteria</taxon>
        <taxon>Candidatus Dojkabacteria</taxon>
    </lineage>
</organism>
<dbReference type="PANTHER" id="PTHR37308">
    <property type="entry name" value="INTEGRAL MEMBRANE PROTEIN"/>
    <property type="match status" value="1"/>
</dbReference>
<name>A0A136KJI6_9BACT</name>
<dbReference type="Pfam" id="PF04018">
    <property type="entry name" value="VCA0040-like"/>
    <property type="match status" value="1"/>
</dbReference>
<protein>
    <recommendedName>
        <fullName evidence="4">DUF368 domain-containing protein</fullName>
    </recommendedName>
</protein>
<sequence length="310" mass="34232">MKTFLQGAVMGIAELIPGISGSTLALTMGIYDEFVLLLHQIATVPKILLLIILRKEQWKSLKTLLKEINFRFAILLIAGTGVSILLFANVLSYLLHNHPQYIYAAFCGIIIASLIIPYRALDKPSWKEITIVIFSFLVMFLAFGLTPPKNENPSYTIMFIGGIFGITGLFLPGVSGSFILLIMGIYTYVIETVKSIATLSIKTSDLSNFLVFILGLASGFIISAKLLRYLLKHQYRNLMAFVAGLLIASIRVLWPFLRIEGEETIKVLPHQVDLQLLFAITLIALLAGTITLAVARNSHNDNASLSEASR</sequence>
<accession>A0A136KJI6</accession>
<feature type="transmembrane region" description="Helical" evidence="1">
    <location>
        <begin position="276"/>
        <end position="295"/>
    </location>
</feature>